<evidence type="ECO:0000256" key="1">
    <source>
        <dbReference type="SAM" id="Phobius"/>
    </source>
</evidence>
<dbReference type="STRING" id="425504.SAMN05216206_3542"/>
<dbReference type="EMBL" id="FOQL01000006">
    <property type="protein sequence ID" value="SFJ15024.1"/>
    <property type="molecule type" value="Genomic_DNA"/>
</dbReference>
<evidence type="ECO:0000313" key="3">
    <source>
        <dbReference type="Proteomes" id="UP000243606"/>
    </source>
</evidence>
<protein>
    <submittedName>
        <fullName evidence="2">Uncharacterized protein</fullName>
    </submittedName>
</protein>
<reference evidence="3" key="1">
    <citation type="submission" date="2016-10" db="EMBL/GenBank/DDBJ databases">
        <authorList>
            <person name="Varghese N."/>
            <person name="Submissions S."/>
        </authorList>
    </citation>
    <scope>NUCLEOTIDE SEQUENCE [LARGE SCALE GENOMIC DNA]</scope>
    <source>
        <strain evidence="3">LMG 24016</strain>
    </source>
</reference>
<gene>
    <name evidence="2" type="ORF">SAMN05216206_3542</name>
</gene>
<evidence type="ECO:0000313" key="2">
    <source>
        <dbReference type="EMBL" id="SFJ15024.1"/>
    </source>
</evidence>
<name>A0A1I3P0F6_9PSED</name>
<keyword evidence="1" id="KW-0472">Membrane</keyword>
<feature type="transmembrane region" description="Helical" evidence="1">
    <location>
        <begin position="83"/>
        <end position="104"/>
    </location>
</feature>
<proteinExistence type="predicted"/>
<sequence length="110" mass="12137">MLPKDHQIDLSALIPLGLQLIESSSKQAQAQIDLKYEEIEIQKQNLNINKSVFRHNYWLLVFISISVVLLAAGLIFVKDEISSGISILSHVGAVVVGLIAGMGWDKIRKG</sequence>
<dbReference type="AlphaFoldDB" id="A0A1I3P0F6"/>
<organism evidence="2 3">
    <name type="scientific">Pseudomonas guineae</name>
    <dbReference type="NCBI Taxonomy" id="425504"/>
    <lineage>
        <taxon>Bacteria</taxon>
        <taxon>Pseudomonadati</taxon>
        <taxon>Pseudomonadota</taxon>
        <taxon>Gammaproteobacteria</taxon>
        <taxon>Pseudomonadales</taxon>
        <taxon>Pseudomonadaceae</taxon>
        <taxon>Pseudomonas</taxon>
    </lineage>
</organism>
<keyword evidence="1" id="KW-0812">Transmembrane</keyword>
<dbReference type="Proteomes" id="UP000243606">
    <property type="component" value="Unassembled WGS sequence"/>
</dbReference>
<feature type="transmembrane region" description="Helical" evidence="1">
    <location>
        <begin position="57"/>
        <end position="77"/>
    </location>
</feature>
<accession>A0A1I3P0F6</accession>
<keyword evidence="3" id="KW-1185">Reference proteome</keyword>
<keyword evidence="1" id="KW-1133">Transmembrane helix</keyword>